<evidence type="ECO:0000256" key="8">
    <source>
        <dbReference type="ARBA" id="ARBA00022741"/>
    </source>
</evidence>
<dbReference type="RefSeq" id="WP_042210647.1">
    <property type="nucleotide sequence ID" value="NZ_CP009285.1"/>
</dbReference>
<evidence type="ECO:0000256" key="11">
    <source>
        <dbReference type="ARBA" id="ARBA00022989"/>
    </source>
</evidence>
<dbReference type="Proteomes" id="UP000029518">
    <property type="component" value="Chromosome"/>
</dbReference>
<proteinExistence type="predicted"/>
<dbReference type="PANTHER" id="PTHR45436">
    <property type="entry name" value="SENSOR HISTIDINE KINASE YKOH"/>
    <property type="match status" value="1"/>
</dbReference>
<evidence type="ECO:0000313" key="17">
    <source>
        <dbReference type="EMBL" id="AIQ56299.1"/>
    </source>
</evidence>
<keyword evidence="12" id="KW-0902">Two-component regulatory system</keyword>
<dbReference type="CDD" id="cd06225">
    <property type="entry name" value="HAMP"/>
    <property type="match status" value="1"/>
</dbReference>
<organism evidence="17 18">
    <name type="scientific">Paenibacillus borealis</name>
    <dbReference type="NCBI Taxonomy" id="160799"/>
    <lineage>
        <taxon>Bacteria</taxon>
        <taxon>Bacillati</taxon>
        <taxon>Bacillota</taxon>
        <taxon>Bacilli</taxon>
        <taxon>Bacillales</taxon>
        <taxon>Paenibacillaceae</taxon>
        <taxon>Paenibacillus</taxon>
    </lineage>
</organism>
<sequence length="454" mass="50242">MKLRSKIYLYSSVLFAVLLVIMNLFIYLMFSRLSTDSQLDQAAAETARIAADMRRAGSGAAVPELLRAYVPIEGMLRLLAPDGSGPAPVTSASEQEISRLKPVYHTEKRTEIIQAGGHSYAFVSIPVIWTDGNVMNVQITKSLESTMSTLRVLRIVLAGATLIALLPLLLSSRLLSGLIMRPIVQMTVTMREIKNSGKFRRLTLKESSRDELVEMGHTFNEMIALLESNHVKQEKFVSDASHELRTPLTVIESYASLLKRRGMDHPELFHESVEAIHSEAVRMKELTEQLLLLAKHHEHWDLDMKRIDLEELARASAKAFHNAYGREVTVQSKGKVEGYSDEAKLRQLLFIFLDNARKYSDEAITVSLEASGQERVIVITDRGIGIPPEELPKIFDRFYRVDEARSREGGGAGLGLSLAAEIAGAIGAKLSMNSAIGLGTSVMIRIAAESGGRQ</sequence>
<evidence type="ECO:0000259" key="15">
    <source>
        <dbReference type="PROSITE" id="PS50109"/>
    </source>
</evidence>
<evidence type="ECO:0000256" key="3">
    <source>
        <dbReference type="ARBA" id="ARBA00012438"/>
    </source>
</evidence>
<dbReference type="PRINTS" id="PR00344">
    <property type="entry name" value="BCTRLSENSOR"/>
</dbReference>
<evidence type="ECO:0000256" key="1">
    <source>
        <dbReference type="ARBA" id="ARBA00000085"/>
    </source>
</evidence>
<evidence type="ECO:0000256" key="6">
    <source>
        <dbReference type="ARBA" id="ARBA00022679"/>
    </source>
</evidence>
<reference evidence="17" key="1">
    <citation type="submission" date="2014-08" db="EMBL/GenBank/DDBJ databases">
        <title>Comparative genomics of the Paenibacillus odorifer group.</title>
        <authorList>
            <person name="den Bakker H.C."/>
            <person name="Tsai Y.-C.Y.-C."/>
            <person name="Martin N."/>
            <person name="Korlach J."/>
            <person name="Wiedmann M."/>
        </authorList>
    </citation>
    <scope>NUCLEOTIDE SEQUENCE [LARGE SCALE GENOMIC DNA]</scope>
    <source>
        <strain evidence="17">DSM 13188</strain>
    </source>
</reference>
<accession>A0A089MIB1</accession>
<dbReference type="InterPro" id="IPR005467">
    <property type="entry name" value="His_kinase_dom"/>
</dbReference>
<keyword evidence="18" id="KW-1185">Reference proteome</keyword>
<comment type="catalytic activity">
    <reaction evidence="1">
        <text>ATP + protein L-histidine = ADP + protein N-phospho-L-histidine.</text>
        <dbReference type="EC" id="2.7.13.3"/>
    </reaction>
</comment>
<name>A0A089MIB1_PAEBO</name>
<evidence type="ECO:0000256" key="10">
    <source>
        <dbReference type="ARBA" id="ARBA00022840"/>
    </source>
</evidence>
<dbReference type="GO" id="GO:0005524">
    <property type="term" value="F:ATP binding"/>
    <property type="evidence" value="ECO:0007669"/>
    <property type="project" value="UniProtKB-KW"/>
</dbReference>
<dbReference type="SMART" id="SM00388">
    <property type="entry name" value="HisKA"/>
    <property type="match status" value="1"/>
</dbReference>
<comment type="subcellular location">
    <subcellularLocation>
        <location evidence="2">Cell membrane</location>
        <topology evidence="2">Multi-pass membrane protein</topology>
    </subcellularLocation>
</comment>
<keyword evidence="9 17" id="KW-0418">Kinase</keyword>
<dbReference type="InterPro" id="IPR003660">
    <property type="entry name" value="HAMP_dom"/>
</dbReference>
<keyword evidence="6" id="KW-0808">Transferase</keyword>
<evidence type="ECO:0000259" key="16">
    <source>
        <dbReference type="PROSITE" id="PS50885"/>
    </source>
</evidence>
<dbReference type="OrthoDB" id="9786919at2"/>
<dbReference type="GO" id="GO:0005886">
    <property type="term" value="C:plasma membrane"/>
    <property type="evidence" value="ECO:0007669"/>
    <property type="project" value="UniProtKB-SubCell"/>
</dbReference>
<keyword evidence="13 14" id="KW-0472">Membrane</keyword>
<dbReference type="EC" id="2.7.13.3" evidence="3"/>
<dbReference type="SMART" id="SM00387">
    <property type="entry name" value="HATPase_c"/>
    <property type="match status" value="1"/>
</dbReference>
<feature type="transmembrane region" description="Helical" evidence="14">
    <location>
        <begin position="152"/>
        <end position="171"/>
    </location>
</feature>
<dbReference type="Pfam" id="PF00672">
    <property type="entry name" value="HAMP"/>
    <property type="match status" value="1"/>
</dbReference>
<feature type="transmembrane region" description="Helical" evidence="14">
    <location>
        <begin position="7"/>
        <end position="30"/>
    </location>
</feature>
<gene>
    <name evidence="17" type="ORF">PBOR_04615</name>
</gene>
<dbReference type="InterPro" id="IPR003594">
    <property type="entry name" value="HATPase_dom"/>
</dbReference>
<evidence type="ECO:0000256" key="7">
    <source>
        <dbReference type="ARBA" id="ARBA00022692"/>
    </source>
</evidence>
<dbReference type="GO" id="GO:0000155">
    <property type="term" value="F:phosphorelay sensor kinase activity"/>
    <property type="evidence" value="ECO:0007669"/>
    <property type="project" value="InterPro"/>
</dbReference>
<dbReference type="FunFam" id="1.10.287.130:FF:000001">
    <property type="entry name" value="Two-component sensor histidine kinase"/>
    <property type="match status" value="1"/>
</dbReference>
<evidence type="ECO:0000256" key="4">
    <source>
        <dbReference type="ARBA" id="ARBA00022475"/>
    </source>
</evidence>
<evidence type="ECO:0000256" key="2">
    <source>
        <dbReference type="ARBA" id="ARBA00004651"/>
    </source>
</evidence>
<protein>
    <recommendedName>
        <fullName evidence="3">histidine kinase</fullName>
        <ecNumber evidence="3">2.7.13.3</ecNumber>
    </recommendedName>
</protein>
<evidence type="ECO:0000256" key="14">
    <source>
        <dbReference type="SAM" id="Phobius"/>
    </source>
</evidence>
<evidence type="ECO:0000256" key="9">
    <source>
        <dbReference type="ARBA" id="ARBA00022777"/>
    </source>
</evidence>
<dbReference type="AlphaFoldDB" id="A0A089MIB1"/>
<dbReference type="Gene3D" id="6.10.340.10">
    <property type="match status" value="1"/>
</dbReference>
<dbReference type="KEGG" id="pbd:PBOR_04615"/>
<dbReference type="InterPro" id="IPR036097">
    <property type="entry name" value="HisK_dim/P_sf"/>
</dbReference>
<feature type="domain" description="Histidine kinase" evidence="15">
    <location>
        <begin position="239"/>
        <end position="450"/>
    </location>
</feature>
<dbReference type="InterPro" id="IPR050428">
    <property type="entry name" value="TCS_sensor_his_kinase"/>
</dbReference>
<feature type="domain" description="HAMP" evidence="16">
    <location>
        <begin position="177"/>
        <end position="231"/>
    </location>
</feature>
<dbReference type="InterPro" id="IPR003661">
    <property type="entry name" value="HisK_dim/P_dom"/>
</dbReference>
<dbReference type="PROSITE" id="PS50109">
    <property type="entry name" value="HIS_KIN"/>
    <property type="match status" value="1"/>
</dbReference>
<keyword evidence="4" id="KW-1003">Cell membrane</keyword>
<dbReference type="PANTHER" id="PTHR45436:SF5">
    <property type="entry name" value="SENSOR HISTIDINE KINASE TRCS"/>
    <property type="match status" value="1"/>
</dbReference>
<evidence type="ECO:0000256" key="5">
    <source>
        <dbReference type="ARBA" id="ARBA00022553"/>
    </source>
</evidence>
<dbReference type="SUPFAM" id="SSF47384">
    <property type="entry name" value="Homodimeric domain of signal transducing histidine kinase"/>
    <property type="match status" value="1"/>
</dbReference>
<keyword evidence="5" id="KW-0597">Phosphoprotein</keyword>
<dbReference type="SUPFAM" id="SSF55874">
    <property type="entry name" value="ATPase domain of HSP90 chaperone/DNA topoisomerase II/histidine kinase"/>
    <property type="match status" value="1"/>
</dbReference>
<dbReference type="HOGENOM" id="CLU_000445_89_6_9"/>
<keyword evidence="8" id="KW-0547">Nucleotide-binding</keyword>
<keyword evidence="7 14" id="KW-0812">Transmembrane</keyword>
<keyword evidence="10" id="KW-0067">ATP-binding</keyword>
<dbReference type="Pfam" id="PF02518">
    <property type="entry name" value="HATPase_c"/>
    <property type="match status" value="1"/>
</dbReference>
<evidence type="ECO:0000256" key="12">
    <source>
        <dbReference type="ARBA" id="ARBA00023012"/>
    </source>
</evidence>
<evidence type="ECO:0000313" key="18">
    <source>
        <dbReference type="Proteomes" id="UP000029518"/>
    </source>
</evidence>
<dbReference type="Gene3D" id="3.30.565.10">
    <property type="entry name" value="Histidine kinase-like ATPase, C-terminal domain"/>
    <property type="match status" value="1"/>
</dbReference>
<dbReference type="EMBL" id="CP009285">
    <property type="protein sequence ID" value="AIQ56299.1"/>
    <property type="molecule type" value="Genomic_DNA"/>
</dbReference>
<dbReference type="Gene3D" id="1.10.287.130">
    <property type="match status" value="1"/>
</dbReference>
<evidence type="ECO:0000256" key="13">
    <source>
        <dbReference type="ARBA" id="ARBA00023136"/>
    </source>
</evidence>
<dbReference type="CDD" id="cd00075">
    <property type="entry name" value="HATPase"/>
    <property type="match status" value="1"/>
</dbReference>
<dbReference type="InterPro" id="IPR036890">
    <property type="entry name" value="HATPase_C_sf"/>
</dbReference>
<dbReference type="InterPro" id="IPR004358">
    <property type="entry name" value="Sig_transdc_His_kin-like_C"/>
</dbReference>
<dbReference type="PROSITE" id="PS50885">
    <property type="entry name" value="HAMP"/>
    <property type="match status" value="1"/>
</dbReference>
<dbReference type="Pfam" id="PF00512">
    <property type="entry name" value="HisKA"/>
    <property type="match status" value="1"/>
</dbReference>
<keyword evidence="11 14" id="KW-1133">Transmembrane helix</keyword>
<dbReference type="CDD" id="cd00082">
    <property type="entry name" value="HisKA"/>
    <property type="match status" value="1"/>
</dbReference>